<protein>
    <submittedName>
        <fullName evidence="1">YD repeat-containing protein</fullName>
    </submittedName>
</protein>
<dbReference type="OrthoDB" id="680656at2"/>
<reference evidence="1 2" key="1">
    <citation type="journal article" date="2015" name="Stand. Genomic Sci.">
        <title>Genomic Encyclopedia of Bacterial and Archaeal Type Strains, Phase III: the genomes of soil and plant-associated and newly described type strains.</title>
        <authorList>
            <person name="Whitman W.B."/>
            <person name="Woyke T."/>
            <person name="Klenk H.P."/>
            <person name="Zhou Y."/>
            <person name="Lilburn T.G."/>
            <person name="Beck B.J."/>
            <person name="De Vos P."/>
            <person name="Vandamme P."/>
            <person name="Eisen J.A."/>
            <person name="Garrity G."/>
            <person name="Hugenholtz P."/>
            <person name="Kyrpides N.C."/>
        </authorList>
    </citation>
    <scope>NUCLEOTIDE SEQUENCE [LARGE SCALE GENOMIC DNA]</scope>
    <source>
        <strain evidence="1 2">CGMCC 1.6855</strain>
    </source>
</reference>
<dbReference type="RefSeq" id="WP_145331410.1">
    <property type="nucleotide sequence ID" value="NZ_JBPFRZ010000001.1"/>
</dbReference>
<evidence type="ECO:0000313" key="1">
    <source>
        <dbReference type="EMBL" id="TWI13062.1"/>
    </source>
</evidence>
<accession>A0A562LZS4</accession>
<name>A0A562LZS4_9SPHI</name>
<gene>
    <name evidence="1" type="ORF">IQ31_05525</name>
</gene>
<proteinExistence type="predicted"/>
<organism evidence="1 2">
    <name type="scientific">Sphingobacterium siyangense</name>
    <dbReference type="NCBI Taxonomy" id="459529"/>
    <lineage>
        <taxon>Bacteria</taxon>
        <taxon>Pseudomonadati</taxon>
        <taxon>Bacteroidota</taxon>
        <taxon>Sphingobacteriia</taxon>
        <taxon>Sphingobacteriales</taxon>
        <taxon>Sphingobacteriaceae</taxon>
        <taxon>Sphingobacterium</taxon>
    </lineage>
</organism>
<dbReference type="EMBL" id="VLKR01000060">
    <property type="protein sequence ID" value="TWI13062.1"/>
    <property type="molecule type" value="Genomic_DNA"/>
</dbReference>
<dbReference type="Proteomes" id="UP000315908">
    <property type="component" value="Unassembled WGS sequence"/>
</dbReference>
<dbReference type="AlphaFoldDB" id="A0A562LZS4"/>
<sequence>MQFFNKYFCATLIGVAFMAANVKGQTKLDKPLVSFHSPDVTGLGKYAEFPTDLSTGVKQISIPVFTLKTRSVPVDIQLSYHAGGIQADQESSIVGLGWTLIAGGEIIRSVQGLPDESENGFLKTGKILPNINTIDLDLVLGGRTVTDTSYLGKDYMNLKDGQPDIYYLKAPGLNAQFTVNNNGEFITNNHEPIKISFDKTNGVFIVYDKVGNQYRFGKSLDNIEARETTRVENTVSNDEPSTNIDPDIQAILPYVSSWKLTEIISANGADVIKFSYNSYRYTDYKRSSEIATDMNTVFENPIDQKGIYHKMNMKYFARTDITNLILKEITYRTNKIQFIGASDRKDIMDTGYTTPRLSGIKVLDGIMVMHEFKLDNDAYFDRTGASHPIVGSLPIPQRNFKSLKLIGFTELDPVKQNHKIYKFEYDDTPLPPLHYTNSVDFWGFYNGKSNSSLIPNNFYSAASTSKPIFNGDNRKSDFNYMKAAVLTKITYPSGGSSVFEYEANNYQVENGGIQYRETTKNVNVYAINWKNPSIVCEDNPELLNAGQKMTYEFTANENIINSGQDAGKLIVRFSDYSILPNYLLLPEAKITNLTKNTFQKFQHSASDKSSPKNYYSDIIIYKGDQYKVELDLHNVTGSMQGLCGNPSIEFYLTYKYLEEIVTGISEPVVAGGLRIKKQINYNNNSEVTDTEEYAYFYKGKLGGKLMRDIGQYFNYKDQLYYDLESRASLLKTIQFSSNSTVALGMNNGNPVFYDKVTVFKETNGVKNGWKENYFDQGYSYRVSMAPGKYPYDNVAFPNWGKGELIKERVYAITDGNERLLEEKQIDYSQFQVDQIKNFVVDELGPQYEAYFKTSSLEYYTLNSRRYYVQNNFETIGSRQPVATVEKKFNYDVNGVLRDSSIVQKAMSYNQYRDLSNISYLASSGKRFDRAYKYSGDLNSLLPNNKLSLPIQEEVLVDKKAVEGTIFTRLTNGDIERVYKFISLTPQLPSNFSDFNSIPSNYIKEDSYIYYPNGTIKTIESKNNPTVTYLWGYGGQYPIAEIRNATYAEVALVLTQATIDNLNSSQTESSMETLIKNAADKLRTELPKAMVTSFTYKPLVGMTSKTDPRGIKETFTYDGMQRLQAILDHLNNVSKSFDYHYRSN</sequence>
<evidence type="ECO:0000313" key="2">
    <source>
        <dbReference type="Proteomes" id="UP000315908"/>
    </source>
</evidence>
<comment type="caution">
    <text evidence="1">The sequence shown here is derived from an EMBL/GenBank/DDBJ whole genome shotgun (WGS) entry which is preliminary data.</text>
</comment>